<dbReference type="EMBL" id="VNIB01000015">
    <property type="protein sequence ID" value="TYO96111.1"/>
    <property type="molecule type" value="Genomic_DNA"/>
</dbReference>
<evidence type="ECO:0000313" key="1">
    <source>
        <dbReference type="EMBL" id="TYO96111.1"/>
    </source>
</evidence>
<keyword evidence="2" id="KW-1185">Reference proteome</keyword>
<comment type="caution">
    <text evidence="1">The sequence shown here is derived from an EMBL/GenBank/DDBJ whole genome shotgun (WGS) entry which is preliminary data.</text>
</comment>
<accession>A0A5D3WGQ9</accession>
<proteinExistence type="predicted"/>
<evidence type="ECO:0000313" key="2">
    <source>
        <dbReference type="Proteomes" id="UP000324159"/>
    </source>
</evidence>
<reference evidence="1 2" key="1">
    <citation type="submission" date="2019-07" db="EMBL/GenBank/DDBJ databases">
        <title>Genomic Encyclopedia of Type Strains, Phase IV (KMG-IV): sequencing the most valuable type-strain genomes for metagenomic binning, comparative biology and taxonomic classification.</title>
        <authorList>
            <person name="Goeker M."/>
        </authorList>
    </citation>
    <scope>NUCLEOTIDE SEQUENCE [LARGE SCALE GENOMIC DNA]</scope>
    <source>
        <strain evidence="1 2">SS015</strain>
    </source>
</reference>
<sequence length="57" mass="6332">MTFSCKNFDHDSGTCRKLGGECIPGRPGCVLDGQVTLSDELKKRLEEFDGRGNKRND</sequence>
<dbReference type="Proteomes" id="UP000324159">
    <property type="component" value="Unassembled WGS sequence"/>
</dbReference>
<organism evidence="1 2">
    <name type="scientific">Geothermobacter ehrlichii</name>
    <dbReference type="NCBI Taxonomy" id="213224"/>
    <lineage>
        <taxon>Bacteria</taxon>
        <taxon>Pseudomonadati</taxon>
        <taxon>Thermodesulfobacteriota</taxon>
        <taxon>Desulfuromonadia</taxon>
        <taxon>Desulfuromonadales</taxon>
        <taxon>Geothermobacteraceae</taxon>
        <taxon>Geothermobacter</taxon>
    </lineage>
</organism>
<dbReference type="RefSeq" id="WP_187426807.1">
    <property type="nucleotide sequence ID" value="NZ_VNIB01000015.1"/>
</dbReference>
<dbReference type="AlphaFoldDB" id="A0A5D3WGQ9"/>
<gene>
    <name evidence="1" type="ORF">EDC39_11557</name>
</gene>
<name>A0A5D3WGQ9_9BACT</name>
<protein>
    <submittedName>
        <fullName evidence="1">Uncharacterized protein</fullName>
    </submittedName>
</protein>